<dbReference type="Proteomes" id="UP001219933">
    <property type="component" value="Chromosome 3"/>
</dbReference>
<dbReference type="PROSITE" id="PS50090">
    <property type="entry name" value="MYB_LIKE"/>
    <property type="match status" value="2"/>
</dbReference>
<dbReference type="Pfam" id="PF00249">
    <property type="entry name" value="Myb_DNA-binding"/>
    <property type="match status" value="2"/>
</dbReference>
<feature type="domain" description="HTH myb-type" evidence="6">
    <location>
        <begin position="293"/>
        <end position="351"/>
    </location>
</feature>
<evidence type="ECO:0000256" key="2">
    <source>
        <dbReference type="ARBA" id="ARBA00023125"/>
    </source>
</evidence>
<dbReference type="GO" id="GO:0019185">
    <property type="term" value="C:snRNA-activating protein complex"/>
    <property type="evidence" value="ECO:0007669"/>
    <property type="project" value="TreeGrafter"/>
</dbReference>
<reference evidence="7" key="1">
    <citation type="submission" date="2023-03" db="EMBL/GenBank/DDBJ databases">
        <title>Mating type loci evolution in Malassezia.</title>
        <authorList>
            <person name="Coelho M.A."/>
        </authorList>
    </citation>
    <scope>NUCLEOTIDE SEQUENCE</scope>
    <source>
        <strain evidence="7">CBS 11721</strain>
    </source>
</reference>
<keyword evidence="1" id="KW-0805">Transcription regulation</keyword>
<sequence>MEDDAMSPPPDGRAWPSTSDEAEALRELRRRIVNVEGRGTAQLAIQQDVLALIEAEQVAIDDALQRIASAERREAYDSEMVVGKTREGEAAQHTFAPLLTAAHISAIPILQAHAVERRNLRTLLSAPQWSSDDVDHLQQSVRSEHIRLSTLLPKCDTSDPDAVDWTRVAMNVPFHTPADCRTRWRLVERPETNMGRWTGLEKKQLAEYMSRAPENVSWEKVAKSLGTRRLGYQALEAYQQGIRPHIEWTKELDAALLAAVQQHGPDWKAVALHIGLHPGSALSCHQRHTLLKSTKLVQGRWSAEEDAALRAAVAEYGCDWKRSWVEVAKFVGGRSDKMVRERWLLLKRRDEDDHRRRRGEHK</sequence>
<dbReference type="PANTHER" id="PTHR46621">
    <property type="entry name" value="SNRNA-ACTIVATING PROTEIN COMPLEX SUBUNIT 4"/>
    <property type="match status" value="1"/>
</dbReference>
<dbReference type="InterPro" id="IPR051575">
    <property type="entry name" value="Myb-like_DNA-bd"/>
</dbReference>
<keyword evidence="8" id="KW-1185">Reference proteome</keyword>
<dbReference type="GO" id="GO:0042796">
    <property type="term" value="P:snRNA transcription by RNA polymerase III"/>
    <property type="evidence" value="ECO:0007669"/>
    <property type="project" value="TreeGrafter"/>
</dbReference>
<dbReference type="AlphaFoldDB" id="A0AAF0J6M6"/>
<dbReference type="GO" id="GO:0000978">
    <property type="term" value="F:RNA polymerase II cis-regulatory region sequence-specific DNA binding"/>
    <property type="evidence" value="ECO:0007669"/>
    <property type="project" value="TreeGrafter"/>
</dbReference>
<dbReference type="InterPro" id="IPR017930">
    <property type="entry name" value="Myb_dom"/>
</dbReference>
<gene>
    <name evidence="7" type="ORF">MCUN1_002070</name>
</gene>
<dbReference type="Gene3D" id="1.10.10.60">
    <property type="entry name" value="Homeodomain-like"/>
    <property type="match status" value="2"/>
</dbReference>
<evidence type="ECO:0000259" key="5">
    <source>
        <dbReference type="PROSITE" id="PS50090"/>
    </source>
</evidence>
<keyword evidence="2" id="KW-0238">DNA-binding</keyword>
<evidence type="ECO:0000313" key="8">
    <source>
        <dbReference type="Proteomes" id="UP001219933"/>
    </source>
</evidence>
<dbReference type="PROSITE" id="PS51294">
    <property type="entry name" value="HTH_MYB"/>
    <property type="match status" value="1"/>
</dbReference>
<dbReference type="EMBL" id="CP119879">
    <property type="protein sequence ID" value="WFD35220.1"/>
    <property type="molecule type" value="Genomic_DNA"/>
</dbReference>
<keyword evidence="4" id="KW-0539">Nucleus</keyword>
<dbReference type="SMART" id="SM00717">
    <property type="entry name" value="SANT"/>
    <property type="match status" value="3"/>
</dbReference>
<evidence type="ECO:0000256" key="3">
    <source>
        <dbReference type="ARBA" id="ARBA00023163"/>
    </source>
</evidence>
<keyword evidence="3" id="KW-0804">Transcription</keyword>
<evidence type="ECO:0000259" key="6">
    <source>
        <dbReference type="PROSITE" id="PS51294"/>
    </source>
</evidence>
<dbReference type="GO" id="GO:0001006">
    <property type="term" value="F:RNA polymerase III type 3 promoter sequence-specific DNA binding"/>
    <property type="evidence" value="ECO:0007669"/>
    <property type="project" value="TreeGrafter"/>
</dbReference>
<dbReference type="InterPro" id="IPR001005">
    <property type="entry name" value="SANT/Myb"/>
</dbReference>
<protein>
    <submittedName>
        <fullName evidence="7">Uncharacterized protein</fullName>
    </submittedName>
</protein>
<evidence type="ECO:0000313" key="7">
    <source>
        <dbReference type="EMBL" id="WFD35220.1"/>
    </source>
</evidence>
<dbReference type="SUPFAM" id="SSF46689">
    <property type="entry name" value="Homeodomain-like"/>
    <property type="match status" value="3"/>
</dbReference>
<organism evidence="7 8">
    <name type="scientific">Malassezia cuniculi</name>
    <dbReference type="NCBI Taxonomy" id="948313"/>
    <lineage>
        <taxon>Eukaryota</taxon>
        <taxon>Fungi</taxon>
        <taxon>Dikarya</taxon>
        <taxon>Basidiomycota</taxon>
        <taxon>Ustilaginomycotina</taxon>
        <taxon>Malasseziomycetes</taxon>
        <taxon>Malasseziales</taxon>
        <taxon>Malasseziaceae</taxon>
        <taxon>Malassezia</taxon>
    </lineage>
</organism>
<name>A0AAF0J6M6_9BASI</name>
<dbReference type="CDD" id="cd00167">
    <property type="entry name" value="SANT"/>
    <property type="match status" value="3"/>
</dbReference>
<dbReference type="InterPro" id="IPR009057">
    <property type="entry name" value="Homeodomain-like_sf"/>
</dbReference>
<dbReference type="GO" id="GO:0042795">
    <property type="term" value="P:snRNA transcription by RNA polymerase II"/>
    <property type="evidence" value="ECO:0007669"/>
    <property type="project" value="TreeGrafter"/>
</dbReference>
<evidence type="ECO:0000256" key="1">
    <source>
        <dbReference type="ARBA" id="ARBA00023015"/>
    </source>
</evidence>
<evidence type="ECO:0000256" key="4">
    <source>
        <dbReference type="ARBA" id="ARBA00023242"/>
    </source>
</evidence>
<accession>A0AAF0J6M6</accession>
<feature type="domain" description="Myb-like" evidence="5">
    <location>
        <begin position="189"/>
        <end position="242"/>
    </location>
</feature>
<dbReference type="PANTHER" id="PTHR46621:SF1">
    <property type="entry name" value="SNRNA-ACTIVATING PROTEIN COMPLEX SUBUNIT 4"/>
    <property type="match status" value="1"/>
</dbReference>
<feature type="domain" description="Myb-like" evidence="5">
    <location>
        <begin position="293"/>
        <end position="343"/>
    </location>
</feature>
<proteinExistence type="predicted"/>